<name>A0A8J6ATU3_9EUKA</name>
<feature type="domain" description="Amidohydrolase-related" evidence="2">
    <location>
        <begin position="117"/>
        <end position="483"/>
    </location>
</feature>
<dbReference type="InterPro" id="IPR050287">
    <property type="entry name" value="MTA/SAH_deaminase"/>
</dbReference>
<keyword evidence="4" id="KW-1185">Reference proteome</keyword>
<dbReference type="InterPro" id="IPR006680">
    <property type="entry name" value="Amidohydro-rel"/>
</dbReference>
<gene>
    <name evidence="3" type="ORF">J8273_4573</name>
</gene>
<sequence length="526" mass="58454">MPVEYHTERRSGDHPAVCFETAVMDGPDGSNGPVTVNIPRSTFEYTVVRAAYMFPVNEELGYEKRIEDGYVLSHNDKIESCGQWTDAIAARVAELAGKIYIVGGKPDSNEVPKHRAILMPGFVKAHGHDHESPIIGLAKDVPLTEWLDGAVNIFTGFMNEQREMLTEKFQDSPNHVTYLKARVDDIYYGITTNMCHHCNHNKYRVQEIVQANLQAGTTMYVAVGAQDRHYDARILDTPEQAVARLDRYEQQFGNAERTTIVPGPDQFFSNGPELLKALKGWARDHDRLFHIHSSEEPNTTKWFKETYGSTPIEYADSIGVLDERTVVAHQVNNTEHDLELLKERGVKVVHNPLANTILGSGMPPVPEMLAKGIPVAISTDGSGSADFQNIICGMRTASQYFRGRDSDPKVLPAAQCLAMATAVPAKFLGLEKGQLRQGYSADWGMLDLRRPNMTPTHLENCMENMLWAADGNEVTTVMSNGVILREQGAFTTIDVDALLEKVDMLAGELMEYKKHAAEIRGTGAHK</sequence>
<comment type="caution">
    <text evidence="3">The sequence shown here is derived from an EMBL/GenBank/DDBJ whole genome shotgun (WGS) entry which is preliminary data.</text>
</comment>
<evidence type="ECO:0000313" key="3">
    <source>
        <dbReference type="EMBL" id="KAG9393973.1"/>
    </source>
</evidence>
<protein>
    <submittedName>
        <fullName evidence="3">Atrazine chlorohydrolase</fullName>
    </submittedName>
</protein>
<accession>A0A8J6ATU3</accession>
<dbReference type="AlphaFoldDB" id="A0A8J6ATU3"/>
<dbReference type="Proteomes" id="UP000717585">
    <property type="component" value="Unassembled WGS sequence"/>
</dbReference>
<dbReference type="PANTHER" id="PTHR43794">
    <property type="entry name" value="AMINOHYDROLASE SSNA-RELATED"/>
    <property type="match status" value="1"/>
</dbReference>
<organism evidence="3 4">
    <name type="scientific">Carpediemonas membranifera</name>
    <dbReference type="NCBI Taxonomy" id="201153"/>
    <lineage>
        <taxon>Eukaryota</taxon>
        <taxon>Metamonada</taxon>
        <taxon>Carpediemonas-like organisms</taxon>
        <taxon>Carpediemonas</taxon>
    </lineage>
</organism>
<reference evidence="3" key="1">
    <citation type="submission" date="2021-05" db="EMBL/GenBank/DDBJ databases">
        <title>A free-living protist that lacks canonical eukaryotic 1 DNA replication and segregation systems.</title>
        <authorList>
            <person name="Salas-Leiva D.E."/>
            <person name="Tromer E.C."/>
            <person name="Curtis B.A."/>
            <person name="Jerlstrom-Hultqvist J."/>
            <person name="Kolisko M."/>
            <person name="Yi Z."/>
            <person name="Salas-Leiva J.S."/>
            <person name="Gallot-Lavallee L."/>
            <person name="Kops G.J.P.L."/>
            <person name="Archibald J.M."/>
            <person name="Simpson A.G.B."/>
            <person name="Roger A.J."/>
        </authorList>
    </citation>
    <scope>NUCLEOTIDE SEQUENCE</scope>
    <source>
        <strain evidence="3">BICM</strain>
    </source>
</reference>
<dbReference type="Gene3D" id="3.20.20.140">
    <property type="entry name" value="Metal-dependent hydrolases"/>
    <property type="match status" value="1"/>
</dbReference>
<evidence type="ECO:0000259" key="2">
    <source>
        <dbReference type="Pfam" id="PF01979"/>
    </source>
</evidence>
<dbReference type="SUPFAM" id="SSF51556">
    <property type="entry name" value="Metallo-dependent hydrolases"/>
    <property type="match status" value="1"/>
</dbReference>
<evidence type="ECO:0000313" key="4">
    <source>
        <dbReference type="Proteomes" id="UP000717585"/>
    </source>
</evidence>
<dbReference type="InterPro" id="IPR032466">
    <property type="entry name" value="Metal_Hydrolase"/>
</dbReference>
<evidence type="ECO:0000256" key="1">
    <source>
        <dbReference type="ARBA" id="ARBA00022801"/>
    </source>
</evidence>
<dbReference type="InterPro" id="IPR011059">
    <property type="entry name" value="Metal-dep_hydrolase_composite"/>
</dbReference>
<proteinExistence type="predicted"/>
<dbReference type="OrthoDB" id="194468at2759"/>
<dbReference type="SUPFAM" id="SSF51338">
    <property type="entry name" value="Composite domain of metallo-dependent hydrolases"/>
    <property type="match status" value="1"/>
</dbReference>
<dbReference type="GO" id="GO:0016810">
    <property type="term" value="F:hydrolase activity, acting on carbon-nitrogen (but not peptide) bonds"/>
    <property type="evidence" value="ECO:0007669"/>
    <property type="project" value="InterPro"/>
</dbReference>
<dbReference type="Gene3D" id="2.30.40.10">
    <property type="entry name" value="Urease, subunit C, domain 1"/>
    <property type="match status" value="1"/>
</dbReference>
<keyword evidence="1" id="KW-0378">Hydrolase</keyword>
<dbReference type="PANTHER" id="PTHR43794:SF11">
    <property type="entry name" value="AMIDOHYDROLASE-RELATED DOMAIN-CONTAINING PROTEIN"/>
    <property type="match status" value="1"/>
</dbReference>
<dbReference type="EMBL" id="JAHDYR010000019">
    <property type="protein sequence ID" value="KAG9393973.1"/>
    <property type="molecule type" value="Genomic_DNA"/>
</dbReference>
<dbReference type="Pfam" id="PF01979">
    <property type="entry name" value="Amidohydro_1"/>
    <property type="match status" value="1"/>
</dbReference>